<dbReference type="EMBL" id="FJOG01000015">
    <property type="protein sequence ID" value="CZR60117.1"/>
    <property type="molecule type" value="Genomic_DNA"/>
</dbReference>
<organism evidence="2 3">
    <name type="scientific">Phialocephala subalpina</name>
    <dbReference type="NCBI Taxonomy" id="576137"/>
    <lineage>
        <taxon>Eukaryota</taxon>
        <taxon>Fungi</taxon>
        <taxon>Dikarya</taxon>
        <taxon>Ascomycota</taxon>
        <taxon>Pezizomycotina</taxon>
        <taxon>Leotiomycetes</taxon>
        <taxon>Helotiales</taxon>
        <taxon>Mollisiaceae</taxon>
        <taxon>Phialocephala</taxon>
        <taxon>Phialocephala fortinii species complex</taxon>
    </lineage>
</organism>
<feature type="region of interest" description="Disordered" evidence="1">
    <location>
        <begin position="103"/>
        <end position="149"/>
    </location>
</feature>
<dbReference type="PANTHER" id="PTHR35392">
    <property type="entry name" value="ZN(II)2CYS6 TRANSCRIPTION FACTOR (EUROFUNG)-RELATED-RELATED"/>
    <property type="match status" value="1"/>
</dbReference>
<dbReference type="PANTHER" id="PTHR35392:SF1">
    <property type="entry name" value="ZN(II)2CYS6 TRANSCRIPTION FACTOR (EUROFUNG)"/>
    <property type="match status" value="1"/>
</dbReference>
<reference evidence="2 3" key="1">
    <citation type="submission" date="2016-03" db="EMBL/GenBank/DDBJ databases">
        <authorList>
            <person name="Ploux O."/>
        </authorList>
    </citation>
    <scope>NUCLEOTIDE SEQUENCE [LARGE SCALE GENOMIC DNA]</scope>
    <source>
        <strain evidence="2 3">UAMH 11012</strain>
    </source>
</reference>
<evidence type="ECO:0000313" key="2">
    <source>
        <dbReference type="EMBL" id="CZR60117.1"/>
    </source>
</evidence>
<dbReference type="InterPro" id="IPR052973">
    <property type="entry name" value="Fungal_sec-metab_reg_TF"/>
</dbReference>
<feature type="region of interest" description="Disordered" evidence="1">
    <location>
        <begin position="371"/>
        <end position="397"/>
    </location>
</feature>
<keyword evidence="3" id="KW-1185">Reference proteome</keyword>
<dbReference type="Proteomes" id="UP000184330">
    <property type="component" value="Unassembled WGS sequence"/>
</dbReference>
<evidence type="ECO:0000313" key="3">
    <source>
        <dbReference type="Proteomes" id="UP000184330"/>
    </source>
</evidence>
<name>A0A1L7X541_9HELO</name>
<evidence type="ECO:0000256" key="1">
    <source>
        <dbReference type="SAM" id="MobiDB-lite"/>
    </source>
</evidence>
<proteinExistence type="predicted"/>
<accession>A0A1L7X541</accession>
<dbReference type="STRING" id="576137.A0A1L7X541"/>
<protein>
    <submittedName>
        <fullName evidence="2">Uncharacterized protein</fullName>
    </submittedName>
</protein>
<dbReference type="AlphaFoldDB" id="A0A1L7X541"/>
<feature type="compositionally biased region" description="Polar residues" evidence="1">
    <location>
        <begin position="380"/>
        <end position="391"/>
    </location>
</feature>
<dbReference type="OrthoDB" id="3524154at2759"/>
<gene>
    <name evidence="2" type="ORF">PAC_10012</name>
</gene>
<sequence>MALSVAPSNFDMNDSWTLSAYSQMVLFQNDFSREYLAFDNPSHAKQQIIQSLAHRSELGLEYQYNLLERIALVSRPLALPQDLFEEPNWSQFLDFDSNTEPLIDGAHGLEPTKTPRRSPAELGSMSSSPIKRQAYGMNDAPPTFSSRPSDKESLALARLNSSYDNFLSYLGTFIGRLHLQSQSSADLISTLQRSVKASHDLLEVIGVICAHDKQNAEAMNVAQNAVYDNIDHIIDITQGVINLSRIEAQDAISLPKDNCLLKAATNCVKAVGECVAKAKFMIGRIGNFRLEPQVESLLTAAEYFDQHCGSTCADVQNDRLDLGNVSDSLQGAATTQSRSASRAVSVSSTHSNYGRGRIGKVFSRASSIRSGTSSMYSCFDSKSSKSGATDTSISSRRSRRAMDNFAKAAMKAVKAIGACWRCKLLRKHCDDENLCESCPTNTNKSEWKKLGCKRGTLEDNMISVSLCLKPLGSEIGSDDATLDNTLSDMNGFTIPFAVSTGNQYAISLTPLDDCIESINWELSCLDGRQKILGDFTVDRLTVLLRSAALYQARTDGDQLVAQSLICLRDCLEVTNLKMGRHFDGFFHLSCLMPGDASTCNIESIANLDASISRYVGEFSRVFFQKEKMRNVRTWWLSAFYSLCIQHFVRKALLQLHESASLVEGSKEKPAGAQQYLHLAVRLFLAYSRKYDPLIQKLQTDFGATMSQEDILFNNEIAVTRLAVGHVAWKSAVTYQLPYAFKRKKSRNPKSGIQKRLFLQGEGVNGPRRVNADRRPSELSMSVSDILIEVWKLDVNIREVVLTFDFSRNYELDVQGSRIFAIVLAGRRIEEWMIWMIWILCEVFNWGCTACRRLGLAQQLKLVDRISDFHAWFQMIAAQHALPSRLYEMVRRSSISLWAKNGIVKSVDLAREENEDIRQLTSFLDAGRKQTRAVRKSVPRQIKNTMLELLISCHSTYDPKMMSDMGTDFLAARVW</sequence>